<dbReference type="SUPFAM" id="SSF54523">
    <property type="entry name" value="Pili subunits"/>
    <property type="match status" value="1"/>
</dbReference>
<dbReference type="KEGG" id="gjf:M493_13610"/>
<keyword evidence="3" id="KW-1133">Transmembrane helix</keyword>
<evidence type="ECO:0000313" key="4">
    <source>
        <dbReference type="EMBL" id="AGT32963.1"/>
    </source>
</evidence>
<gene>
    <name evidence="4" type="ORF">M493_13610</name>
</gene>
<sequence length="136" mass="14743">MVKRIVKNERGLTLIELLAVIVILGIVAAIAIPSIGGIINKSKNDAKIAEGIQIINAAKMYMTANSFTPDDTGGSVQTLDENDLNDYLDSVDAQSYEVQVHQGNAGKYTYYLKDHESVSLVDKNNDGLASEQELSK</sequence>
<dbReference type="InterPro" id="IPR012902">
    <property type="entry name" value="N_methyl_site"/>
</dbReference>
<dbReference type="EMBL" id="CP006254">
    <property type="protein sequence ID" value="AGT32963.1"/>
    <property type="molecule type" value="Genomic_DNA"/>
</dbReference>
<evidence type="ECO:0000313" key="5">
    <source>
        <dbReference type="Proteomes" id="UP000015500"/>
    </source>
</evidence>
<comment type="subcellular location">
    <subcellularLocation>
        <location evidence="1">Cell surface</location>
    </subcellularLocation>
</comment>
<feature type="transmembrane region" description="Helical" evidence="3">
    <location>
        <begin position="12"/>
        <end position="32"/>
    </location>
</feature>
<protein>
    <recommendedName>
        <fullName evidence="6">Prepilin-type N-terminal cleavage/methylation domain-containing protein</fullName>
    </recommendedName>
</protein>
<dbReference type="GO" id="GO:0030420">
    <property type="term" value="P:establishment of competence for transformation"/>
    <property type="evidence" value="ECO:0007669"/>
    <property type="project" value="UniProtKB-KW"/>
</dbReference>
<reference evidence="4 5" key="1">
    <citation type="journal article" date="2014" name="Genome Announc.">
        <title>Complete Genome Sequence of the Thermophilic Polychlorinated Biphenyl Degrader Geobacillus sp. Strain JF8 (NBRC 109937).</title>
        <authorList>
            <person name="Shintani M."/>
            <person name="Ohtsubo Y."/>
            <person name="Fukuda K."/>
            <person name="Hosoyama A."/>
            <person name="Ohji S."/>
            <person name="Yamazoe A."/>
            <person name="Fujita N."/>
            <person name="Nagata Y."/>
            <person name="Tsuda M."/>
            <person name="Hatta T."/>
            <person name="Kimbara K."/>
        </authorList>
    </citation>
    <scope>NUCLEOTIDE SEQUENCE [LARGE SCALE GENOMIC DNA]</scope>
    <source>
        <strain evidence="4 5">JF8</strain>
    </source>
</reference>
<dbReference type="Pfam" id="PF07963">
    <property type="entry name" value="N_methyl"/>
    <property type="match status" value="1"/>
</dbReference>
<evidence type="ECO:0000256" key="3">
    <source>
        <dbReference type="SAM" id="Phobius"/>
    </source>
</evidence>
<keyword evidence="5" id="KW-1185">Reference proteome</keyword>
<evidence type="ECO:0008006" key="6">
    <source>
        <dbReference type="Google" id="ProtNLM"/>
    </source>
</evidence>
<proteinExistence type="predicted"/>
<keyword evidence="3" id="KW-0812">Transmembrane</keyword>
<accession>S5ZRB4</accession>
<dbReference type="PROSITE" id="PS00409">
    <property type="entry name" value="PROKAR_NTER_METHYL"/>
    <property type="match status" value="1"/>
</dbReference>
<dbReference type="PATRIC" id="fig|1345697.3.peg.2656"/>
<dbReference type="GO" id="GO:0009986">
    <property type="term" value="C:cell surface"/>
    <property type="evidence" value="ECO:0007669"/>
    <property type="project" value="UniProtKB-SubCell"/>
</dbReference>
<dbReference type="HOGENOM" id="CLU_091705_7_0_9"/>
<name>S5ZRB4_GEOG3</name>
<keyword evidence="3" id="KW-0472">Membrane</keyword>
<dbReference type="AlphaFoldDB" id="S5ZRB4"/>
<dbReference type="NCBIfam" id="TIGR02532">
    <property type="entry name" value="IV_pilin_GFxxxE"/>
    <property type="match status" value="1"/>
</dbReference>
<dbReference type="STRING" id="1921421.M493_13610"/>
<dbReference type="OrthoDB" id="2937119at2"/>
<dbReference type="Gene3D" id="3.30.700.10">
    <property type="entry name" value="Glycoprotein, Type 4 Pilin"/>
    <property type="match status" value="1"/>
</dbReference>
<organism evidence="4 5">
    <name type="scientific">Geobacillus genomosp. 3</name>
    <dbReference type="NCBI Taxonomy" id="1921421"/>
    <lineage>
        <taxon>Bacteria</taxon>
        <taxon>Bacillati</taxon>
        <taxon>Bacillota</taxon>
        <taxon>Bacilli</taxon>
        <taxon>Bacillales</taxon>
        <taxon>Anoxybacillaceae</taxon>
        <taxon>Geobacillus</taxon>
    </lineage>
</organism>
<evidence type="ECO:0000256" key="2">
    <source>
        <dbReference type="ARBA" id="ARBA00023287"/>
    </source>
</evidence>
<evidence type="ECO:0000256" key="1">
    <source>
        <dbReference type="ARBA" id="ARBA00004241"/>
    </source>
</evidence>
<dbReference type="InterPro" id="IPR045584">
    <property type="entry name" value="Pilin-like"/>
</dbReference>
<keyword evidence="2" id="KW-0178">Competence</keyword>
<dbReference type="Proteomes" id="UP000015500">
    <property type="component" value="Chromosome"/>
</dbReference>
<dbReference type="RefSeq" id="WP_020960753.1">
    <property type="nucleotide sequence ID" value="NC_022080.4"/>
</dbReference>